<name>A0A0A8XP21_ARUDO</name>
<evidence type="ECO:0000313" key="2">
    <source>
        <dbReference type="EMBL" id="JAD15361.1"/>
    </source>
</evidence>
<keyword evidence="1" id="KW-0812">Transmembrane</keyword>
<feature type="transmembrane region" description="Helical" evidence="1">
    <location>
        <begin position="6"/>
        <end position="21"/>
    </location>
</feature>
<evidence type="ECO:0000256" key="1">
    <source>
        <dbReference type="SAM" id="Phobius"/>
    </source>
</evidence>
<accession>A0A0A8XP21</accession>
<dbReference type="EMBL" id="GBRH01282534">
    <property type="protein sequence ID" value="JAD15361.1"/>
    <property type="molecule type" value="Transcribed_RNA"/>
</dbReference>
<protein>
    <submittedName>
        <fullName evidence="2">Uncharacterized protein</fullName>
    </submittedName>
</protein>
<reference evidence="2" key="2">
    <citation type="journal article" date="2015" name="Data Brief">
        <title>Shoot transcriptome of the giant reed, Arundo donax.</title>
        <authorList>
            <person name="Barrero R.A."/>
            <person name="Guerrero F.D."/>
            <person name="Moolhuijzen P."/>
            <person name="Goolsby J.A."/>
            <person name="Tidwell J."/>
            <person name="Bellgard S.E."/>
            <person name="Bellgard M.I."/>
        </authorList>
    </citation>
    <scope>NUCLEOTIDE SEQUENCE</scope>
    <source>
        <tissue evidence="2">Shoot tissue taken approximately 20 cm above the soil surface</tissue>
    </source>
</reference>
<organism evidence="2">
    <name type="scientific">Arundo donax</name>
    <name type="common">Giant reed</name>
    <name type="synonym">Donax arundinaceus</name>
    <dbReference type="NCBI Taxonomy" id="35708"/>
    <lineage>
        <taxon>Eukaryota</taxon>
        <taxon>Viridiplantae</taxon>
        <taxon>Streptophyta</taxon>
        <taxon>Embryophyta</taxon>
        <taxon>Tracheophyta</taxon>
        <taxon>Spermatophyta</taxon>
        <taxon>Magnoliopsida</taxon>
        <taxon>Liliopsida</taxon>
        <taxon>Poales</taxon>
        <taxon>Poaceae</taxon>
        <taxon>PACMAD clade</taxon>
        <taxon>Arundinoideae</taxon>
        <taxon>Arundineae</taxon>
        <taxon>Arundo</taxon>
    </lineage>
</organism>
<reference evidence="2" key="1">
    <citation type="submission" date="2014-09" db="EMBL/GenBank/DDBJ databases">
        <authorList>
            <person name="Magalhaes I.L.F."/>
            <person name="Oliveira U."/>
            <person name="Santos F.R."/>
            <person name="Vidigal T.H.D.A."/>
            <person name="Brescovit A.D."/>
            <person name="Santos A.J."/>
        </authorList>
    </citation>
    <scope>NUCLEOTIDE SEQUENCE</scope>
    <source>
        <tissue evidence="2">Shoot tissue taken approximately 20 cm above the soil surface</tissue>
    </source>
</reference>
<keyword evidence="1" id="KW-0472">Membrane</keyword>
<sequence>MSELWLMHYCVIVHIYIYIYKRKLVGHTYAHT</sequence>
<dbReference type="AlphaFoldDB" id="A0A0A8XP21"/>
<proteinExistence type="predicted"/>
<keyword evidence="1" id="KW-1133">Transmembrane helix</keyword>